<sequence length="343" mass="38680">MLKRKESLPGDAAIEQVNEASHPPPALDLNEFIAAFQSYLLLQFPPAFFVSMVFVVGSVGLYAFWGWLDAAHGTILAWAQRLLCVFLQLQIAVNVWAIQSQSFKDDPAYQMRRLPDLPPIPLRECGSCKSSFPIRSCHCRFCGRCTLRAERHQPLLGTCVGVATLRYQIALSIHLLLLGLLCSYWAIRYCWDDIFYLVPGSPESLTEMFIAILHLMCRIASSPISTVRHVVTWVFVTHLNEYLALKALVLSLIGLAIGALVTLEHVYLLYHGIAASERALLAFWIKGDDEKTTFAERTNFFLGSNFLAGMLWPRFSEDVEWKEPFIETIVTAPLLQNPKSRSD</sequence>
<dbReference type="InterPro" id="IPR039859">
    <property type="entry name" value="PFA4/ZDH16/20/ERF2-like"/>
</dbReference>
<keyword evidence="2 7" id="KW-0808">Transferase</keyword>
<dbReference type="InterPro" id="IPR001594">
    <property type="entry name" value="Palmitoyltrfase_DHHC"/>
</dbReference>
<proteinExistence type="inferred from homology"/>
<name>A0AA36GA45_9BILA</name>
<feature type="non-terminal residue" evidence="9">
    <location>
        <position position="1"/>
    </location>
</feature>
<keyword evidence="6 7" id="KW-0012">Acyltransferase</keyword>
<keyword evidence="10" id="KW-1185">Reference proteome</keyword>
<dbReference type="GO" id="GO:0019706">
    <property type="term" value="F:protein-cysteine S-palmitoyltransferase activity"/>
    <property type="evidence" value="ECO:0007669"/>
    <property type="project" value="UniProtKB-EC"/>
</dbReference>
<gene>
    <name evidence="9" type="ORF">MSPICULIGERA_LOCUS23839</name>
</gene>
<evidence type="ECO:0000259" key="8">
    <source>
        <dbReference type="Pfam" id="PF01529"/>
    </source>
</evidence>
<feature type="transmembrane region" description="Helical" evidence="7">
    <location>
        <begin position="47"/>
        <end position="68"/>
    </location>
</feature>
<dbReference type="PROSITE" id="PS50216">
    <property type="entry name" value="DHHC"/>
    <property type="match status" value="1"/>
</dbReference>
<dbReference type="EC" id="2.3.1.225" evidence="7"/>
<keyword evidence="3 7" id="KW-0812">Transmembrane</keyword>
<comment type="caution">
    <text evidence="9">The sequence shown here is derived from an EMBL/GenBank/DDBJ whole genome shotgun (WGS) entry which is preliminary data.</text>
</comment>
<evidence type="ECO:0000256" key="5">
    <source>
        <dbReference type="ARBA" id="ARBA00023136"/>
    </source>
</evidence>
<dbReference type="EMBL" id="CATQJA010002706">
    <property type="protein sequence ID" value="CAJ0585829.1"/>
    <property type="molecule type" value="Genomic_DNA"/>
</dbReference>
<evidence type="ECO:0000256" key="1">
    <source>
        <dbReference type="ARBA" id="ARBA00004141"/>
    </source>
</evidence>
<dbReference type="Pfam" id="PF01529">
    <property type="entry name" value="DHHC"/>
    <property type="match status" value="1"/>
</dbReference>
<comment type="similarity">
    <text evidence="7">Belongs to the DHHC palmitoyltransferase family.</text>
</comment>
<evidence type="ECO:0000256" key="6">
    <source>
        <dbReference type="ARBA" id="ARBA00023315"/>
    </source>
</evidence>
<evidence type="ECO:0000256" key="4">
    <source>
        <dbReference type="ARBA" id="ARBA00022989"/>
    </source>
</evidence>
<dbReference type="AlphaFoldDB" id="A0AA36GA45"/>
<dbReference type="PANTHER" id="PTHR12246">
    <property type="entry name" value="PALMITOYLTRANSFERASE ZDHHC16"/>
    <property type="match status" value="1"/>
</dbReference>
<organism evidence="9 10">
    <name type="scientific">Mesorhabditis spiculigera</name>
    <dbReference type="NCBI Taxonomy" id="96644"/>
    <lineage>
        <taxon>Eukaryota</taxon>
        <taxon>Metazoa</taxon>
        <taxon>Ecdysozoa</taxon>
        <taxon>Nematoda</taxon>
        <taxon>Chromadorea</taxon>
        <taxon>Rhabditida</taxon>
        <taxon>Rhabditina</taxon>
        <taxon>Rhabditomorpha</taxon>
        <taxon>Rhabditoidea</taxon>
        <taxon>Rhabditidae</taxon>
        <taxon>Mesorhabditinae</taxon>
        <taxon>Mesorhabditis</taxon>
    </lineage>
</organism>
<dbReference type="Proteomes" id="UP001177023">
    <property type="component" value="Unassembled WGS sequence"/>
</dbReference>
<keyword evidence="4 7" id="KW-1133">Transmembrane helix</keyword>
<feature type="domain" description="Palmitoyltransferase DHHC" evidence="8">
    <location>
        <begin position="123"/>
        <end position="276"/>
    </location>
</feature>
<protein>
    <recommendedName>
        <fullName evidence="7">Palmitoyltransferase</fullName>
        <ecNumber evidence="7">2.3.1.225</ecNumber>
    </recommendedName>
</protein>
<feature type="transmembrane region" description="Helical" evidence="7">
    <location>
        <begin position="247"/>
        <end position="270"/>
    </location>
</feature>
<evidence type="ECO:0000313" key="10">
    <source>
        <dbReference type="Proteomes" id="UP001177023"/>
    </source>
</evidence>
<accession>A0AA36GA45</accession>
<evidence type="ECO:0000313" key="9">
    <source>
        <dbReference type="EMBL" id="CAJ0585829.1"/>
    </source>
</evidence>
<comment type="domain">
    <text evidence="7">The DHHC domain is required for palmitoyltransferase activity.</text>
</comment>
<evidence type="ECO:0000256" key="7">
    <source>
        <dbReference type="RuleBase" id="RU079119"/>
    </source>
</evidence>
<comment type="catalytic activity">
    <reaction evidence="7">
        <text>L-cysteinyl-[protein] + hexadecanoyl-CoA = S-hexadecanoyl-L-cysteinyl-[protein] + CoA</text>
        <dbReference type="Rhea" id="RHEA:36683"/>
        <dbReference type="Rhea" id="RHEA-COMP:10131"/>
        <dbReference type="Rhea" id="RHEA-COMP:11032"/>
        <dbReference type="ChEBI" id="CHEBI:29950"/>
        <dbReference type="ChEBI" id="CHEBI:57287"/>
        <dbReference type="ChEBI" id="CHEBI:57379"/>
        <dbReference type="ChEBI" id="CHEBI:74151"/>
        <dbReference type="EC" id="2.3.1.225"/>
    </reaction>
</comment>
<reference evidence="9" key="1">
    <citation type="submission" date="2023-06" db="EMBL/GenBank/DDBJ databases">
        <authorList>
            <person name="Delattre M."/>
        </authorList>
    </citation>
    <scope>NUCLEOTIDE SEQUENCE</scope>
    <source>
        <strain evidence="9">AF72</strain>
    </source>
</reference>
<keyword evidence="5 7" id="KW-0472">Membrane</keyword>
<dbReference type="GO" id="GO:0016020">
    <property type="term" value="C:membrane"/>
    <property type="evidence" value="ECO:0007669"/>
    <property type="project" value="UniProtKB-SubCell"/>
</dbReference>
<evidence type="ECO:0000256" key="2">
    <source>
        <dbReference type="ARBA" id="ARBA00022679"/>
    </source>
</evidence>
<feature type="transmembrane region" description="Helical" evidence="7">
    <location>
        <begin position="165"/>
        <end position="187"/>
    </location>
</feature>
<comment type="subcellular location">
    <subcellularLocation>
        <location evidence="1">Membrane</location>
        <topology evidence="1">Multi-pass membrane protein</topology>
    </subcellularLocation>
</comment>
<evidence type="ECO:0000256" key="3">
    <source>
        <dbReference type="ARBA" id="ARBA00022692"/>
    </source>
</evidence>